<keyword evidence="2" id="KW-1185">Reference proteome</keyword>
<protein>
    <submittedName>
        <fullName evidence="1">Inositol monophosphatase</fullName>
    </submittedName>
</protein>
<dbReference type="AlphaFoldDB" id="A0A6B2M294"/>
<sequence length="336" mass="36300">MSSSNELERMRILLCELQNHLRKIICTARDADTAQALAGVAEVTPADTIYEIDKISESAIVAWFAEHWPAELPVELIMEGAEAHGAITIPKGTPIGETAWKCILDPIDGTRNMMYDKRAAWALAGIAPQRGGKNTLQDIAVAAMTALPTSREWRSDQLSAIRGEGLFCTACDMRDGTSGPIEFHPSKASDCQHGFASVVRFFPDGLGLLGELEERLWKKLYPDAPGGSPLVFNDQYITTGGQLYELIAGHDRFIADLRPLVFKKLGLDGSLSTHPYDLAAALVAEEAGIVLVDPVSGKALNAPLDTTTPVAWVAFANEAIAAHIGPVLNKLIQEML</sequence>
<comment type="caution">
    <text evidence="1">The sequence shown here is derived from an EMBL/GenBank/DDBJ whole genome shotgun (WGS) entry which is preliminary data.</text>
</comment>
<dbReference type="Gene3D" id="3.30.540.10">
    <property type="entry name" value="Fructose-1,6-Bisphosphatase, subunit A, domain 1"/>
    <property type="match status" value="1"/>
</dbReference>
<dbReference type="EMBL" id="JAAGNX010000003">
    <property type="protein sequence ID" value="NDV63058.1"/>
    <property type="molecule type" value="Genomic_DNA"/>
</dbReference>
<evidence type="ECO:0000313" key="2">
    <source>
        <dbReference type="Proteomes" id="UP000478417"/>
    </source>
</evidence>
<proteinExistence type="predicted"/>
<accession>A0A6B2M294</accession>
<dbReference type="Proteomes" id="UP000478417">
    <property type="component" value="Unassembled WGS sequence"/>
</dbReference>
<organism evidence="1 2">
    <name type="scientific">Oceanipulchritudo coccoides</name>
    <dbReference type="NCBI Taxonomy" id="2706888"/>
    <lineage>
        <taxon>Bacteria</taxon>
        <taxon>Pseudomonadati</taxon>
        <taxon>Verrucomicrobiota</taxon>
        <taxon>Opitutia</taxon>
        <taxon>Puniceicoccales</taxon>
        <taxon>Oceanipulchritudinaceae</taxon>
        <taxon>Oceanipulchritudo</taxon>
    </lineage>
</organism>
<dbReference type="SUPFAM" id="SSF56655">
    <property type="entry name" value="Carbohydrate phosphatase"/>
    <property type="match status" value="1"/>
</dbReference>
<dbReference type="RefSeq" id="WP_163966034.1">
    <property type="nucleotide sequence ID" value="NZ_JAAGNX010000003.1"/>
</dbReference>
<reference evidence="1 2" key="1">
    <citation type="submission" date="2020-02" db="EMBL/GenBank/DDBJ databases">
        <title>Albibacoteraceae fam. nov., the first described family within the subdivision 4 Verrucomicrobia.</title>
        <authorList>
            <person name="Xi F."/>
        </authorList>
    </citation>
    <scope>NUCLEOTIDE SEQUENCE [LARGE SCALE GENOMIC DNA]</scope>
    <source>
        <strain evidence="1 2">CK1056</strain>
    </source>
</reference>
<name>A0A6B2M294_9BACT</name>
<gene>
    <name evidence="1" type="ORF">G0Q06_11390</name>
</gene>
<evidence type="ECO:0000313" key="1">
    <source>
        <dbReference type="EMBL" id="NDV63058.1"/>
    </source>
</evidence>